<dbReference type="Gene3D" id="3.40.190.10">
    <property type="entry name" value="Periplasmic binding protein-like II"/>
    <property type="match status" value="2"/>
</dbReference>
<dbReference type="GO" id="GO:0043190">
    <property type="term" value="C:ATP-binding cassette (ABC) transporter complex"/>
    <property type="evidence" value="ECO:0007669"/>
    <property type="project" value="InterPro"/>
</dbReference>
<evidence type="ECO:0000256" key="1">
    <source>
        <dbReference type="ARBA" id="ARBA00007162"/>
    </source>
</evidence>
<dbReference type="InterPro" id="IPR005770">
    <property type="entry name" value="PhnD"/>
</dbReference>
<dbReference type="PANTHER" id="PTHR35841">
    <property type="entry name" value="PHOSPHONATES-BINDING PERIPLASMIC PROTEIN"/>
    <property type="match status" value="1"/>
</dbReference>
<dbReference type="CDD" id="cd13571">
    <property type="entry name" value="PBP2_PnhD_1"/>
    <property type="match status" value="1"/>
</dbReference>
<dbReference type="NCBIfam" id="TIGR01098">
    <property type="entry name" value="3A0109s03R"/>
    <property type="match status" value="1"/>
</dbReference>
<comment type="similarity">
    <text evidence="1">Belongs to the phosphate/phosphite/phosphonate binding protein family.</text>
</comment>
<dbReference type="SUPFAM" id="SSF53850">
    <property type="entry name" value="Periplasmic binding protein-like II"/>
    <property type="match status" value="1"/>
</dbReference>
<protein>
    <submittedName>
        <fullName evidence="3">Phosphate/phosphite/phosphonate ABC transporter, periplasmic binding family protein</fullName>
    </submittedName>
</protein>
<dbReference type="GO" id="GO:0055085">
    <property type="term" value="P:transmembrane transport"/>
    <property type="evidence" value="ECO:0007669"/>
    <property type="project" value="InterPro"/>
</dbReference>
<gene>
    <name evidence="3" type="ORF">KL86DES1_21000</name>
</gene>
<dbReference type="PANTHER" id="PTHR35841:SF1">
    <property type="entry name" value="PHOSPHONATES-BINDING PERIPLASMIC PROTEIN"/>
    <property type="match status" value="1"/>
</dbReference>
<reference evidence="3" key="1">
    <citation type="submission" date="2016-08" db="EMBL/GenBank/DDBJ databases">
        <authorList>
            <person name="Seilhamer J.J."/>
        </authorList>
    </citation>
    <scope>NUCLEOTIDE SEQUENCE</scope>
    <source>
        <strain evidence="3">86-1</strain>
    </source>
</reference>
<name>A0A212L6A0_9BACT</name>
<dbReference type="EMBL" id="FMJC01000002">
    <property type="protein sequence ID" value="SCM73050.1"/>
    <property type="molecule type" value="Genomic_DNA"/>
</dbReference>
<evidence type="ECO:0000256" key="2">
    <source>
        <dbReference type="ARBA" id="ARBA00022729"/>
    </source>
</evidence>
<accession>A0A212L6A0</accession>
<dbReference type="Pfam" id="PF12974">
    <property type="entry name" value="Phosphonate-bd"/>
    <property type="match status" value="1"/>
</dbReference>
<organism evidence="3">
    <name type="scientific">uncultured Desulfovibrio sp</name>
    <dbReference type="NCBI Taxonomy" id="167968"/>
    <lineage>
        <taxon>Bacteria</taxon>
        <taxon>Pseudomonadati</taxon>
        <taxon>Thermodesulfobacteriota</taxon>
        <taxon>Desulfovibrionia</taxon>
        <taxon>Desulfovibrionales</taxon>
        <taxon>Desulfovibrionaceae</taxon>
        <taxon>Desulfovibrio</taxon>
        <taxon>environmental samples</taxon>
    </lineage>
</organism>
<dbReference type="AlphaFoldDB" id="A0A212L6A0"/>
<dbReference type="RefSeq" id="WP_232088294.1">
    <property type="nucleotide sequence ID" value="NZ_LT608333.1"/>
</dbReference>
<sequence>MMHLRILLFFYILLSTWALPAPIFAQDPPVPGAAQKLRVAVAPMMSPSDTFASYFRLLQYLGSKLGVELEFVQRKTHAEVRDLLRSNSIDMAFICSGPYALDTVDTGQNLLAMPVVQGESTYQSYVIVHASSHAKSLDDLRGKSFAFTDPDSNTGYLSPVFLLRQAGQSPESFFSSTIFTHSHDNSILAVARGLVDAAAVNSLVWDYSEALRPEITGKTKVLVKSGTFAIPPVVTSAGMDDSKRDKIRDILLHMHESPEGRAMLQDLRIDRFVVPEDAWYANVRHMAAPLSPEGPLHGQTLP</sequence>
<keyword evidence="2" id="KW-0732">Signal</keyword>
<proteinExistence type="inferred from homology"/>
<evidence type="ECO:0000313" key="3">
    <source>
        <dbReference type="EMBL" id="SCM73050.1"/>
    </source>
</evidence>